<feature type="compositionally biased region" description="Basic residues" evidence="1">
    <location>
        <begin position="41"/>
        <end position="50"/>
    </location>
</feature>
<reference evidence="2 3" key="1">
    <citation type="submission" date="2022-03" db="EMBL/GenBank/DDBJ databases">
        <authorList>
            <person name="Nunn A."/>
            <person name="Chopra R."/>
            <person name="Nunn A."/>
            <person name="Contreras Garrido A."/>
        </authorList>
    </citation>
    <scope>NUCLEOTIDE SEQUENCE [LARGE SCALE GENOMIC DNA]</scope>
</reference>
<evidence type="ECO:0000313" key="3">
    <source>
        <dbReference type="Proteomes" id="UP000836841"/>
    </source>
</evidence>
<feature type="compositionally biased region" description="Polar residues" evidence="1">
    <location>
        <begin position="28"/>
        <end position="40"/>
    </location>
</feature>
<keyword evidence="3" id="KW-1185">Reference proteome</keyword>
<organism evidence="2 3">
    <name type="scientific">Thlaspi arvense</name>
    <name type="common">Field penny-cress</name>
    <dbReference type="NCBI Taxonomy" id="13288"/>
    <lineage>
        <taxon>Eukaryota</taxon>
        <taxon>Viridiplantae</taxon>
        <taxon>Streptophyta</taxon>
        <taxon>Embryophyta</taxon>
        <taxon>Tracheophyta</taxon>
        <taxon>Spermatophyta</taxon>
        <taxon>Magnoliopsida</taxon>
        <taxon>eudicotyledons</taxon>
        <taxon>Gunneridae</taxon>
        <taxon>Pentapetalae</taxon>
        <taxon>rosids</taxon>
        <taxon>malvids</taxon>
        <taxon>Brassicales</taxon>
        <taxon>Brassicaceae</taxon>
        <taxon>Thlaspideae</taxon>
        <taxon>Thlaspi</taxon>
    </lineage>
</organism>
<feature type="region of interest" description="Disordered" evidence="1">
    <location>
        <begin position="1"/>
        <end position="56"/>
    </location>
</feature>
<sequence length="293" mass="33827">MTCELRDENPHLTTGPAQGVEGYAPPHMNQQSFYQPNRFTHNTKKKKKIKRKDEEKPVPLIDGDAFETPLKFNSQSKKAVTFGSNKKTSKGKKTATAHNRDQCPATDKTKCHLLRFIKLYVVHLVSFKPLMMALLVSLSARRKSQLIREYAANNLVNTKKSELIEMQKDQKAEEIQVIQEIKQKKKIEHDFDLNKTIYEDGGEFHPTDEFVSKKDIKHEFDLNKIMFIDKVARIHPDQRIQESMIDTAHRHSDTNDADRNFLIDDDHRLVTCSSRGLFFSALLILLDFSSDLD</sequence>
<name>A0AAU9RUT9_THLAR</name>
<dbReference type="EMBL" id="OU466858">
    <property type="protein sequence ID" value="CAH2047353.1"/>
    <property type="molecule type" value="Genomic_DNA"/>
</dbReference>
<protein>
    <submittedName>
        <fullName evidence="2">Uncharacterized protein</fullName>
    </submittedName>
</protein>
<accession>A0AAU9RUT9</accession>
<gene>
    <name evidence="2" type="ORF">TAV2_LOCUS8016</name>
</gene>
<feature type="compositionally biased region" description="Basic and acidic residues" evidence="1">
    <location>
        <begin position="1"/>
        <end position="10"/>
    </location>
</feature>
<dbReference type="AlphaFoldDB" id="A0AAU9RUT9"/>
<feature type="region of interest" description="Disordered" evidence="1">
    <location>
        <begin position="81"/>
        <end position="102"/>
    </location>
</feature>
<dbReference type="Proteomes" id="UP000836841">
    <property type="component" value="Chromosome 2"/>
</dbReference>
<evidence type="ECO:0000256" key="1">
    <source>
        <dbReference type="SAM" id="MobiDB-lite"/>
    </source>
</evidence>
<proteinExistence type="predicted"/>
<evidence type="ECO:0000313" key="2">
    <source>
        <dbReference type="EMBL" id="CAH2047353.1"/>
    </source>
</evidence>